<keyword evidence="2" id="KW-1185">Reference proteome</keyword>
<evidence type="ECO:0008006" key="3">
    <source>
        <dbReference type="Google" id="ProtNLM"/>
    </source>
</evidence>
<comment type="caution">
    <text evidence="1">The sequence shown here is derived from an EMBL/GenBank/DDBJ whole genome shotgun (WGS) entry which is preliminary data.</text>
</comment>
<gene>
    <name evidence="1" type="ORF">IIF7_10013</name>
</gene>
<evidence type="ECO:0000313" key="1">
    <source>
        <dbReference type="EMBL" id="ORL45538.1"/>
    </source>
</evidence>
<dbReference type="AlphaFoldDB" id="A0A1Y1T3C6"/>
<sequence>MLRNRKQPHYKTEMKKITRVFLLFLSISLLSCNNSTQHISEEIIINFNPENVDSNYKKIQRFIFNIDQRALKNDISLTFDSIYPDSFDLRLNTMKVETTITKKLNNVTTTSTKTHFVKVQIKVSYKNELNKTQASLITDYCKDFINKELTKQGYNLQS</sequence>
<reference evidence="1 2" key="1">
    <citation type="submission" date="2013-04" db="EMBL/GenBank/DDBJ databases">
        <title>Zunongwangia sp. 22II14-10F7 Genome Sequencing.</title>
        <authorList>
            <person name="Lai Q."/>
            <person name="Shao Z."/>
        </authorList>
    </citation>
    <scope>NUCLEOTIDE SEQUENCE [LARGE SCALE GENOMIC DNA]</scope>
    <source>
        <strain evidence="1 2">22II14-10F7</strain>
    </source>
</reference>
<accession>A0A1Y1T3C6</accession>
<dbReference type="PROSITE" id="PS51257">
    <property type="entry name" value="PROKAR_LIPOPROTEIN"/>
    <property type="match status" value="1"/>
</dbReference>
<name>A0A1Y1T3C6_9FLAO</name>
<dbReference type="STRING" id="1185767.IIF7_10013"/>
<dbReference type="Proteomes" id="UP000192746">
    <property type="component" value="Unassembled WGS sequence"/>
</dbReference>
<evidence type="ECO:0000313" key="2">
    <source>
        <dbReference type="Proteomes" id="UP000192746"/>
    </source>
</evidence>
<organism evidence="1 2">
    <name type="scientific">Zunongwangia atlantica 22II14-10F7</name>
    <dbReference type="NCBI Taxonomy" id="1185767"/>
    <lineage>
        <taxon>Bacteria</taxon>
        <taxon>Pseudomonadati</taxon>
        <taxon>Bacteroidota</taxon>
        <taxon>Flavobacteriia</taxon>
        <taxon>Flavobacteriales</taxon>
        <taxon>Flavobacteriaceae</taxon>
        <taxon>Zunongwangia</taxon>
    </lineage>
</organism>
<protein>
    <recommendedName>
        <fullName evidence="3">Lipoprotein</fullName>
    </recommendedName>
</protein>
<proteinExistence type="predicted"/>
<dbReference type="EMBL" id="ARYN01000008">
    <property type="protein sequence ID" value="ORL45538.1"/>
    <property type="molecule type" value="Genomic_DNA"/>
</dbReference>